<dbReference type="Gene3D" id="1.10.10.10">
    <property type="entry name" value="Winged helix-like DNA-binding domain superfamily/Winged helix DNA-binding domain"/>
    <property type="match status" value="1"/>
</dbReference>
<feature type="domain" description="HTH gntR-type" evidence="4">
    <location>
        <begin position="15"/>
        <end position="82"/>
    </location>
</feature>
<dbReference type="GO" id="GO:0003677">
    <property type="term" value="F:DNA binding"/>
    <property type="evidence" value="ECO:0007669"/>
    <property type="project" value="UniProtKB-KW"/>
</dbReference>
<dbReference type="PANTHER" id="PTHR43537:SF5">
    <property type="entry name" value="UXU OPERON TRANSCRIPTIONAL REGULATOR"/>
    <property type="match status" value="1"/>
</dbReference>
<dbReference type="CDD" id="cd07377">
    <property type="entry name" value="WHTH_GntR"/>
    <property type="match status" value="1"/>
</dbReference>
<accession>A0AAU0MGV1</accession>
<proteinExistence type="predicted"/>
<evidence type="ECO:0000256" key="1">
    <source>
        <dbReference type="ARBA" id="ARBA00023015"/>
    </source>
</evidence>
<dbReference type="Gene3D" id="1.20.120.530">
    <property type="entry name" value="GntR ligand-binding domain-like"/>
    <property type="match status" value="1"/>
</dbReference>
<dbReference type="InterPro" id="IPR000524">
    <property type="entry name" value="Tscrpt_reg_HTH_GntR"/>
</dbReference>
<dbReference type="Proteomes" id="UP001329313">
    <property type="component" value="Chromosome"/>
</dbReference>
<dbReference type="KEGG" id="mliy:RYJ27_00145"/>
<evidence type="ECO:0000313" key="5">
    <source>
        <dbReference type="EMBL" id="WOQ69697.1"/>
    </source>
</evidence>
<dbReference type="PROSITE" id="PS50949">
    <property type="entry name" value="HTH_GNTR"/>
    <property type="match status" value="1"/>
</dbReference>
<evidence type="ECO:0000313" key="6">
    <source>
        <dbReference type="Proteomes" id="UP001329313"/>
    </source>
</evidence>
<keyword evidence="1" id="KW-0805">Transcription regulation</keyword>
<protein>
    <submittedName>
        <fullName evidence="5">GntR family transcriptional regulator</fullName>
    </submittedName>
</protein>
<dbReference type="EMBL" id="CP137080">
    <property type="protein sequence ID" value="WOQ69697.1"/>
    <property type="molecule type" value="Genomic_DNA"/>
</dbReference>
<name>A0AAU0MGV1_9MICO</name>
<dbReference type="AlphaFoldDB" id="A0AAU0MGV1"/>
<keyword evidence="6" id="KW-1185">Reference proteome</keyword>
<dbReference type="InterPro" id="IPR008920">
    <property type="entry name" value="TF_FadR/GntR_C"/>
</dbReference>
<dbReference type="SUPFAM" id="SSF48008">
    <property type="entry name" value="GntR ligand-binding domain-like"/>
    <property type="match status" value="1"/>
</dbReference>
<organism evidence="5 6">
    <name type="scientific">Microbacterium limosum</name>
    <dbReference type="NCBI Taxonomy" id="3079935"/>
    <lineage>
        <taxon>Bacteria</taxon>
        <taxon>Bacillati</taxon>
        <taxon>Actinomycetota</taxon>
        <taxon>Actinomycetes</taxon>
        <taxon>Micrococcales</taxon>
        <taxon>Microbacteriaceae</taxon>
        <taxon>Microbacterium</taxon>
    </lineage>
</organism>
<dbReference type="SMART" id="SM00895">
    <property type="entry name" value="FCD"/>
    <property type="match status" value="1"/>
</dbReference>
<dbReference type="RefSeq" id="WP_330170791.1">
    <property type="nucleotide sequence ID" value="NZ_CP137080.1"/>
</dbReference>
<dbReference type="InterPro" id="IPR011711">
    <property type="entry name" value="GntR_C"/>
</dbReference>
<dbReference type="PANTHER" id="PTHR43537">
    <property type="entry name" value="TRANSCRIPTIONAL REGULATOR, GNTR FAMILY"/>
    <property type="match status" value="1"/>
</dbReference>
<keyword evidence="3" id="KW-0804">Transcription</keyword>
<evidence type="ECO:0000256" key="2">
    <source>
        <dbReference type="ARBA" id="ARBA00023125"/>
    </source>
</evidence>
<evidence type="ECO:0000259" key="4">
    <source>
        <dbReference type="PROSITE" id="PS50949"/>
    </source>
</evidence>
<reference evidence="5 6" key="1">
    <citation type="submission" date="2023-10" db="EMBL/GenBank/DDBJ databases">
        <title>Y20.</title>
        <authorList>
            <person name="Zhang G."/>
            <person name="Ding Y."/>
        </authorList>
    </citation>
    <scope>NUCLEOTIDE SEQUENCE [LARGE SCALE GENOMIC DNA]</scope>
    <source>
        <strain evidence="5 6">Y20</strain>
    </source>
</reference>
<keyword evidence="2" id="KW-0238">DNA-binding</keyword>
<gene>
    <name evidence="5" type="ORF">RYJ27_00145</name>
</gene>
<sequence length="214" mass="23505">MPLDAPERRLEAHGSALADEVYDLLASAIVNGRLAGGEHIRDVEIAQLYGISRTPVREAIQRLERQGLVEIAAHRYTRVTTPDDAAAAEATEYIGYVSAAALRQAVRRADDAKIAELCGLIDEIVDAAEAADPARFMERMVAFHRISTIASGNRMLTSVIRETHVPVIRVVGAWLPYDGDSERAAESFRSLHRAVQTRDADEAERIVRDQHGLA</sequence>
<dbReference type="Pfam" id="PF07729">
    <property type="entry name" value="FCD"/>
    <property type="match status" value="1"/>
</dbReference>
<dbReference type="SUPFAM" id="SSF46785">
    <property type="entry name" value="Winged helix' DNA-binding domain"/>
    <property type="match status" value="1"/>
</dbReference>
<dbReference type="Pfam" id="PF00392">
    <property type="entry name" value="GntR"/>
    <property type="match status" value="1"/>
</dbReference>
<dbReference type="SMART" id="SM00345">
    <property type="entry name" value="HTH_GNTR"/>
    <property type="match status" value="1"/>
</dbReference>
<evidence type="ECO:0000256" key="3">
    <source>
        <dbReference type="ARBA" id="ARBA00023163"/>
    </source>
</evidence>
<dbReference type="GO" id="GO:0003700">
    <property type="term" value="F:DNA-binding transcription factor activity"/>
    <property type="evidence" value="ECO:0007669"/>
    <property type="project" value="InterPro"/>
</dbReference>
<dbReference type="InterPro" id="IPR036388">
    <property type="entry name" value="WH-like_DNA-bd_sf"/>
</dbReference>
<dbReference type="InterPro" id="IPR036390">
    <property type="entry name" value="WH_DNA-bd_sf"/>
</dbReference>
<dbReference type="PRINTS" id="PR00035">
    <property type="entry name" value="HTHGNTR"/>
</dbReference>